<dbReference type="FunFam" id="3.30.300.30:FF:000010">
    <property type="entry name" value="Enterobactin synthetase component F"/>
    <property type="match status" value="2"/>
</dbReference>
<dbReference type="Pfam" id="PF13193">
    <property type="entry name" value="AMP-binding_C"/>
    <property type="match status" value="2"/>
</dbReference>
<dbReference type="SMART" id="SM00823">
    <property type="entry name" value="PKS_PP"/>
    <property type="match status" value="3"/>
</dbReference>
<dbReference type="InterPro" id="IPR020802">
    <property type="entry name" value="TesA-like"/>
</dbReference>
<dbReference type="PANTHER" id="PTHR45527:SF1">
    <property type="entry name" value="FATTY ACID SYNTHASE"/>
    <property type="match status" value="1"/>
</dbReference>
<comment type="similarity">
    <text evidence="2">Belongs to the ATP-dependent AMP-binding enzyme family.</text>
</comment>
<dbReference type="CDD" id="cd19531">
    <property type="entry name" value="LCL_NRPS-like"/>
    <property type="match status" value="1"/>
</dbReference>
<dbReference type="EMBL" id="FRCX01000002">
    <property type="protein sequence ID" value="SHM77730.1"/>
    <property type="molecule type" value="Genomic_DNA"/>
</dbReference>
<evidence type="ECO:0000256" key="4">
    <source>
        <dbReference type="ARBA" id="ARBA00022553"/>
    </source>
</evidence>
<dbReference type="Pfam" id="PF00668">
    <property type="entry name" value="Condensation"/>
    <property type="match status" value="3"/>
</dbReference>
<dbReference type="FunFam" id="2.30.38.10:FF:000001">
    <property type="entry name" value="Non-ribosomal peptide synthetase PvdI"/>
    <property type="match status" value="2"/>
</dbReference>
<dbReference type="InterPro" id="IPR036736">
    <property type="entry name" value="ACP-like_sf"/>
</dbReference>
<keyword evidence="4" id="KW-0597">Phosphoprotein</keyword>
<dbReference type="Gene3D" id="3.40.50.1820">
    <property type="entry name" value="alpha/beta hydrolase"/>
    <property type="match status" value="1"/>
</dbReference>
<dbReference type="SUPFAM" id="SSF47336">
    <property type="entry name" value="ACP-like"/>
    <property type="match status" value="3"/>
</dbReference>
<dbReference type="FunFam" id="3.40.50.980:FF:000002">
    <property type="entry name" value="Enterobactin synthetase component F"/>
    <property type="match status" value="2"/>
</dbReference>
<dbReference type="InterPro" id="IPR010071">
    <property type="entry name" value="AA_adenyl_dom"/>
</dbReference>
<dbReference type="InterPro" id="IPR029058">
    <property type="entry name" value="AB_hydrolase_fold"/>
</dbReference>
<dbReference type="Gene3D" id="3.30.559.30">
    <property type="entry name" value="Nonribosomal peptide synthetase, condensation domain"/>
    <property type="match status" value="3"/>
</dbReference>
<evidence type="ECO:0000313" key="7">
    <source>
        <dbReference type="Proteomes" id="UP000184339"/>
    </source>
</evidence>
<evidence type="ECO:0000259" key="5">
    <source>
        <dbReference type="PROSITE" id="PS50075"/>
    </source>
</evidence>
<dbReference type="Gene3D" id="3.40.50.980">
    <property type="match status" value="6"/>
</dbReference>
<dbReference type="InterPro" id="IPR045851">
    <property type="entry name" value="AMP-bd_C_sf"/>
</dbReference>
<dbReference type="InterPro" id="IPR000873">
    <property type="entry name" value="AMP-dep_synth/lig_dom"/>
</dbReference>
<evidence type="ECO:0000256" key="2">
    <source>
        <dbReference type="ARBA" id="ARBA00006432"/>
    </source>
</evidence>
<reference evidence="7" key="1">
    <citation type="submission" date="2016-11" db="EMBL/GenBank/DDBJ databases">
        <authorList>
            <person name="Varghese N."/>
            <person name="Submissions S."/>
        </authorList>
    </citation>
    <scope>NUCLEOTIDE SEQUENCE [LARGE SCALE GENOMIC DNA]</scope>
    <source>
        <strain evidence="7">Sac-22</strain>
    </source>
</reference>
<evidence type="ECO:0000256" key="1">
    <source>
        <dbReference type="ARBA" id="ARBA00001957"/>
    </source>
</evidence>
<dbReference type="Pfam" id="PF00501">
    <property type="entry name" value="AMP-binding"/>
    <property type="match status" value="3"/>
</dbReference>
<dbReference type="OrthoDB" id="8824838at2"/>
<organism evidence="6 7">
    <name type="scientific">Duganella sacchari</name>
    <dbReference type="NCBI Taxonomy" id="551987"/>
    <lineage>
        <taxon>Bacteria</taxon>
        <taxon>Pseudomonadati</taxon>
        <taxon>Pseudomonadota</taxon>
        <taxon>Betaproteobacteria</taxon>
        <taxon>Burkholderiales</taxon>
        <taxon>Oxalobacteraceae</taxon>
        <taxon>Telluria group</taxon>
        <taxon>Duganella</taxon>
    </lineage>
</organism>
<dbReference type="Pfam" id="PF00550">
    <property type="entry name" value="PP-binding"/>
    <property type="match status" value="3"/>
</dbReference>
<dbReference type="PANTHER" id="PTHR45527">
    <property type="entry name" value="NONRIBOSOMAL PEPTIDE SYNTHETASE"/>
    <property type="match status" value="1"/>
</dbReference>
<dbReference type="InterPro" id="IPR001031">
    <property type="entry name" value="Thioesterase"/>
</dbReference>
<dbReference type="Proteomes" id="UP000184339">
    <property type="component" value="Unassembled WGS sequence"/>
</dbReference>
<dbReference type="InterPro" id="IPR020845">
    <property type="entry name" value="AMP-binding_CS"/>
</dbReference>
<accession>A0A1M7LHT1</accession>
<protein>
    <submittedName>
        <fullName evidence="6">Amino acid adenylation domain-containing protein</fullName>
    </submittedName>
</protein>
<dbReference type="CDD" id="cd19544">
    <property type="entry name" value="E-C_NRPS"/>
    <property type="match status" value="1"/>
</dbReference>
<dbReference type="Pfam" id="PF00975">
    <property type="entry name" value="Thioesterase"/>
    <property type="match status" value="1"/>
</dbReference>
<dbReference type="InterPro" id="IPR009081">
    <property type="entry name" value="PP-bd_ACP"/>
</dbReference>
<dbReference type="InterPro" id="IPR025110">
    <property type="entry name" value="AMP-bd_C"/>
</dbReference>
<dbReference type="CDD" id="cd17646">
    <property type="entry name" value="A_NRPS_AB3403-like"/>
    <property type="match status" value="2"/>
</dbReference>
<dbReference type="RefSeq" id="WP_072782444.1">
    <property type="nucleotide sequence ID" value="NZ_FRCX01000002.1"/>
</dbReference>
<dbReference type="CDD" id="cd17649">
    <property type="entry name" value="A_NRPS_PvdJ-like"/>
    <property type="match status" value="1"/>
</dbReference>
<feature type="domain" description="Carrier" evidence="5">
    <location>
        <begin position="2081"/>
        <end position="2155"/>
    </location>
</feature>
<dbReference type="InterPro" id="IPR001242">
    <property type="entry name" value="Condensation_dom"/>
</dbReference>
<feature type="domain" description="Carrier" evidence="5">
    <location>
        <begin position="3136"/>
        <end position="3213"/>
    </location>
</feature>
<keyword evidence="3" id="KW-0596">Phosphopantetheine</keyword>
<dbReference type="Gene3D" id="3.30.559.10">
    <property type="entry name" value="Chloramphenicol acetyltransferase-like domain"/>
    <property type="match status" value="3"/>
</dbReference>
<dbReference type="GO" id="GO:0005829">
    <property type="term" value="C:cytosol"/>
    <property type="evidence" value="ECO:0007669"/>
    <property type="project" value="TreeGrafter"/>
</dbReference>
<dbReference type="NCBIfam" id="TIGR01733">
    <property type="entry name" value="AA-adenyl-dom"/>
    <property type="match status" value="3"/>
</dbReference>
<feature type="domain" description="Carrier" evidence="5">
    <location>
        <begin position="1010"/>
        <end position="1084"/>
    </location>
</feature>
<dbReference type="Gene3D" id="1.10.1200.10">
    <property type="entry name" value="ACP-like"/>
    <property type="match status" value="3"/>
</dbReference>
<dbReference type="FunFam" id="3.30.559.10:FF:000012">
    <property type="entry name" value="Non-ribosomal peptide synthetase"/>
    <property type="match status" value="1"/>
</dbReference>
<dbReference type="FunFam" id="3.40.50.12780:FF:000012">
    <property type="entry name" value="Non-ribosomal peptide synthetase"/>
    <property type="match status" value="2"/>
</dbReference>
<dbReference type="PROSITE" id="PS00012">
    <property type="entry name" value="PHOSPHOPANTETHEINE"/>
    <property type="match status" value="3"/>
</dbReference>
<dbReference type="SUPFAM" id="SSF53474">
    <property type="entry name" value="alpha/beta-Hydrolases"/>
    <property type="match status" value="1"/>
</dbReference>
<dbReference type="SMART" id="SM00824">
    <property type="entry name" value="PKS_TE"/>
    <property type="match status" value="1"/>
</dbReference>
<dbReference type="GO" id="GO:0043041">
    <property type="term" value="P:amino acid activation for nonribosomal peptide biosynthetic process"/>
    <property type="evidence" value="ECO:0007669"/>
    <property type="project" value="TreeGrafter"/>
</dbReference>
<dbReference type="GO" id="GO:0044550">
    <property type="term" value="P:secondary metabolite biosynthetic process"/>
    <property type="evidence" value="ECO:0007669"/>
    <property type="project" value="UniProtKB-ARBA"/>
</dbReference>
<dbReference type="Gene3D" id="3.30.300.30">
    <property type="match status" value="3"/>
</dbReference>
<gene>
    <name evidence="6" type="ORF">SAMN05192549_102475</name>
</gene>
<dbReference type="InterPro" id="IPR006162">
    <property type="entry name" value="Ppantetheine_attach_site"/>
</dbReference>
<dbReference type="STRING" id="551987.SAMN05192549_102475"/>
<dbReference type="NCBIfam" id="NF003417">
    <property type="entry name" value="PRK04813.1"/>
    <property type="match status" value="3"/>
</dbReference>
<evidence type="ECO:0000256" key="3">
    <source>
        <dbReference type="ARBA" id="ARBA00022450"/>
    </source>
</evidence>
<keyword evidence="7" id="KW-1185">Reference proteome</keyword>
<dbReference type="PROSITE" id="PS00455">
    <property type="entry name" value="AMP_BINDING"/>
    <property type="match status" value="3"/>
</dbReference>
<dbReference type="FunFam" id="1.10.1200.10:FF:000005">
    <property type="entry name" value="Nonribosomal peptide synthetase 1"/>
    <property type="match status" value="2"/>
</dbReference>
<dbReference type="FunFam" id="3.40.50.980:FF:000001">
    <property type="entry name" value="Non-ribosomal peptide synthetase"/>
    <property type="match status" value="3"/>
</dbReference>
<dbReference type="SUPFAM" id="SSF56801">
    <property type="entry name" value="Acetyl-CoA synthetase-like"/>
    <property type="match status" value="3"/>
</dbReference>
<dbReference type="PROSITE" id="PS50075">
    <property type="entry name" value="CARRIER"/>
    <property type="match status" value="3"/>
</dbReference>
<evidence type="ECO:0000313" key="6">
    <source>
        <dbReference type="EMBL" id="SHM77730.1"/>
    </source>
</evidence>
<dbReference type="GO" id="GO:0031177">
    <property type="term" value="F:phosphopantetheine binding"/>
    <property type="evidence" value="ECO:0007669"/>
    <property type="project" value="InterPro"/>
</dbReference>
<dbReference type="Gene3D" id="2.30.38.10">
    <property type="entry name" value="Luciferase, Domain 3"/>
    <property type="match status" value="3"/>
</dbReference>
<proteinExistence type="inferred from homology"/>
<comment type="cofactor">
    <cofactor evidence="1">
        <name>pantetheine 4'-phosphate</name>
        <dbReference type="ChEBI" id="CHEBI:47942"/>
    </cofactor>
</comment>
<sequence length="3475" mass="380773">MSDVATRRIAEKFAQLSTAQRRVVYQRLKADGMSIGQFPILKRAESATQACALSYAQARQWFLWQLDPSSTAYHIAGALELKGDLKPEAVRTAFAALVARHEALRTVLRPSDDGLAEQVILPQAEFHLEMIDLSSVPADARELRVQQEAMRISQRPFDLLYGPLLRVGLIQSAADTHVLVVVMHHIVSDGWSMQIIVNEFSALYRVAVQEGELTLAELPIQYADYALWQRSWMEAGEQERQLAYWMNALGKEQVVLQLPADRPRRADGVYRAARHSVTLPAELALSLQKQVQGQGLTLFMALLTGFQALLNRYSGQSDVRVGVPIANRHRVESEGVVGFFVNTQVLRNQLDGRISLSQALVQTRDAALGAQDHQDLPYEQLVEALQPERSLGGNPLFQVMFNHQRTDYRALQQLPGLSMHDYVLDRQQAQFELILDTREDENGVLTATFTYAAELFDAATIARMAQHYQTLLQAISDSPQQLLNEVALLDEAQHTQLQQWGDNREQHGQGAPVQLLFERQAAVQPDKSALLFGDESLSYGELNARANRLAHHLIQLGVQPETKVGIALERSFDMVIGLLAILKAGGAYVPLDPEYPADRLRYMVEDSRIGLLLTHSQLPGQDGVRALLLDQLDLSSQPVHNPAPVLNGENLAYVIYTSGSTGNPKGAANRHRSLYNRLAWMQQAYQLTSVDTVLQKTPFSFDVSVWEFFWPLMMGARLAIAAPGEHREPARLRELICRHQVTTLHFVPSMLQAFMAYDGVAACTSLTQIICSGEALPVEAQNSVFKLLPQAALYNLYGPTEAAIDVTHWTCRADGSSQVPIGRPISQTKTYVLDGDLNLAPAGVAGELYLGGIGLARGYLERPALTSERFVADPFDPQGGRLYRTGDLVRWNSEGQLEYLGRLDHQVKIRGLRIELGEIEAQLLAQPELREAVVVARDSAAGTRLVAYISLQAGLHCETAELRARLSTALPDYMVPGAIVVLDTLPLNANGKVDRKALPEPDFSSTSYEAPQGDVEEKLAALWAELLGLKQVGRHDNFFELGGHSLLALKLLERMRSQGLQAQVRTLFQYPQLTAFAKALMQGLLEISSYSVPRNGIPDDCDALTPEMITLATLDANEIAVIEATVPGGAANIQDIYPLAPLQEGILFHHLLQSEGDAYVTPQLLSFDSEQRLLAFVDSLNKVIARHDILRTAVLWEGLREPLQVVWRKAGLTTEWLDVANGDAAAALTAAVNPASYRIDVRQAPMIRALAARDHASGRYLLQLPSHHLVVDHTTLELLVEEIGMIQRGTILPPGVPFRDFVARARYGVKPEEQEAFFRQMLADVEEPTAPFNLIDTQGNGSAVEQARLVMPPLLAARLRQAAQRHGVSAATVFHLAWAVVLARAAGKDDVVFGTVLFGRMQGGEDVSRTLGLFINTLPLRIRLGTQDVVQCLQQTHAALTGLLQHEHASLSLAQRCSGLPGGTPLFSALLNYRYGSKPSEDGVWEGVELLGGEERSNYPLSMSVDDMQDDFALVAQVPPSIGALRICEMMQEAVTALVDALIAHPQTLAAALPVMNGMETALLRQWSVNRRRYADAAPLHQLFERQVAAQPASSALLFGEQVLSYADLNVRANQLAHRLLALGVKPEDRIGVCIERSIDMVAALLAILKTGAAYVPLDPEYPPERLRYMAEDSGISLLLSHSGLQHIAPSLPAERVLLLDQVDVAAESTENPGVAVHVENLAYVIYTSGSTGLPKGAANRHRAVASCMLWMQDIYHLTGDDTVLHKAPFGFDVSVWELFWPLTSGARLALALPGDQRDPARLVALIQQHQITTVNFVPVMLQAFLAHEGIEASTRLKHIICGGEAMPSETQRETFQRLRGAGLHNLYGPTETAIHVTSWPCRDDGQSLVPIGRPISDTVAYVLNAGLNLAPAGVAGELYLGGVSLGRGYLGRPGLSAERFVADPFDPHGGRLYRTGDLVRWNDEGQLEYLGRIDHQVKIRGFRVELGEVEAQLLAQPEVREVVVVARQGPGGTLLVAYLAAHEGQHIDGMVLRDRLRRTLPEHMVPGAVMVMPALPLNANGKVDRKALPEPELAVRSHVAPQGQLEQTLAEIWAEVLGQARVGRTDNFFELGGDSILSLQIVARARRAGWALNPKLMFTHPVIADLASVLEPLAPAAQTSTPQIRGVLADYRSGPALDAVSVDPADIEDVYPLSPLQEGMLFMSLEAPGSGLYMNQLSVTVHGLDAEKLAQAWQAMVRRHAVLRTSFLWQSGADTALQMVWRAANAFVEIQDWRGSADIEARLSALRSAELLRITDFSQPALARLFLIRVADNEHRLLLGMHHILLDGWSQSRLLGELLQSYGGAALTPVEAHYGDYIRWLACQPGDAAERYWRGQLQQLDGPSLLASRRHADSGYHKIYLHWGAAQTGVLSDCARALRVTVNTMVQAAWATLLQRHLGKDSVCFGATVAGRPADLAGAEDMVGLFINTIPVLAVRQPQLPVGEFLRQLQATNLDARQYEHTPLAQIQRWGGAAGQALFDSIIVFENYPMHKALGEPLAHGLRFGDVGSEGLTGYAMDLQVTLEGALEIEFCYARASFGEREVLALRAEMDQLLRTMSVTPDMPMGELQRLDAQATEAVLALGQTDFRQHPDWVHRQIERHALSHPEAIALRMGEQMVSFSELNLRANRLAHWLIAQGLKPEDRVAVLLPRSVDMIVTLLAILKAGAGYVPLDAEYPLERLRYIIGDCSPALLISSGVYQHNLPCPTVWLEQLQLDGRSAADPDVALSEHHLAYVIYTSGSTGQPKGVTVAHGPLAMHCAATNEIYATQPGSCELLFMSFSFDGAHERWISALTAGASVAIRDPEIWTAEQASDALHRYDVSTVAFPPAYLSQLADWAGMAGDPPPVELYVFGGEAMPKAGFEQVRRHLRPQRLINGYGPTETVVTPLIWQARGDEGFDCAYAPIGRPVGERTAYILDSDLQLVPHGAVGELYIGGYGLARGYMGRSDLTAERFVADPFGAAGGRLYRTGDLVRWLDDGNAEYIGRADHQVKIRGFRIELGEIEAQLRKIAGVSDVAVVAVNGEGGAVLHAYLASDGPAQEVMQMARITVADALPDFMQPAAYAVLPELPRLPTGKLDRHSLPAILSTNVRQYRAPSTPQAEQMCEVWREVLGVERVGETDNFFELGGDSLLCLKLISRLRALKDARFNFKLRDLTQKPTIAQLLGLDAEERAIQSGVTALNHEGHEPLFCLHPGFGTIFDYQPLARKLDGVATVYGIACRMLADSSHVDASLEQMARDYTRMIRQAQPQGPYRLMGWSLGGTLVAMVAALLESEGQTVSFAGLVDPFIPGAEQAVMPPWQLDFADFLSQLLPDVTLSPLPSAPGPELEALLSQALAGNRTVYGEMGAAELLRGFEVARHLKALSIEAGPLTKLSCQPHYWWAEGRAGDERAALLRQTAAQGVASEIAAGHYTIMRNPQWLEQAARLGEGVLQG</sequence>
<dbReference type="SUPFAM" id="SSF52777">
    <property type="entry name" value="CoA-dependent acyltransferases"/>
    <property type="match status" value="6"/>
</dbReference>
<dbReference type="GO" id="GO:0003824">
    <property type="term" value="F:catalytic activity"/>
    <property type="evidence" value="ECO:0007669"/>
    <property type="project" value="InterPro"/>
</dbReference>
<name>A0A1M7LHT1_9BURK</name>
<dbReference type="InterPro" id="IPR023213">
    <property type="entry name" value="CAT-like_dom_sf"/>
</dbReference>
<dbReference type="InterPro" id="IPR020806">
    <property type="entry name" value="PKS_PP-bd"/>
</dbReference>